<keyword evidence="1" id="KW-0614">Plasmid</keyword>
<name>A0A160MI91_9BACI</name>
<dbReference type="Proteomes" id="UP000077856">
    <property type="component" value="Plasmid pBO1"/>
</dbReference>
<reference evidence="1 2" key="1">
    <citation type="submission" date="2016-04" db="EMBL/GenBank/DDBJ databases">
        <title>Complete genome sequence of Bacillus oceanisediminis strain 2691.</title>
        <authorList>
            <person name="Jeong H."/>
            <person name="Kim H.J."/>
            <person name="Lee D.-W."/>
        </authorList>
    </citation>
    <scope>NUCLEOTIDE SEQUENCE [LARGE SCALE GENOMIC DNA]</scope>
    <source>
        <strain evidence="1 2">2691</strain>
        <plasmid evidence="2">pbo1</plasmid>
    </source>
</reference>
<dbReference type="eggNOG" id="ENOG5030DG3">
    <property type="taxonomic scope" value="Bacteria"/>
</dbReference>
<dbReference type="EMBL" id="CP015507">
    <property type="protein sequence ID" value="AND43176.1"/>
    <property type="molecule type" value="Genomic_DNA"/>
</dbReference>
<evidence type="ECO:0000313" key="2">
    <source>
        <dbReference type="Proteomes" id="UP000077856"/>
    </source>
</evidence>
<sequence length="211" mass="23706">MLKLVIDNSKKQVNPAAVTCRTSCDLFDELTETCSISQNVNVDSSYEAARCGFFLSRDIMASPPLKNNHIGFKFSLIEEEDDYLLDDPNMFHELIGKPVQKEKYTYPNEPDFPAQREDARWSVSSCGTYGCWIVNLCKKPLLHPKSLENAVKGWTSKVYKSPIPLHDHKSSLTLASKVAWIIDAEGYGQYGLLINGQISSISSPKPVNWTK</sequence>
<dbReference type="AlphaFoldDB" id="A0A160MI91"/>
<organism evidence="1 2">
    <name type="scientific">Cytobacillus oceanisediminis 2691</name>
    <dbReference type="NCBI Taxonomy" id="1196031"/>
    <lineage>
        <taxon>Bacteria</taxon>
        <taxon>Bacillati</taxon>
        <taxon>Bacillota</taxon>
        <taxon>Bacilli</taxon>
        <taxon>Bacillales</taxon>
        <taxon>Bacillaceae</taxon>
        <taxon>Cytobacillus</taxon>
    </lineage>
</organism>
<proteinExistence type="predicted"/>
<protein>
    <submittedName>
        <fullName evidence="1">Uncharacterized protein</fullName>
    </submittedName>
</protein>
<gene>
    <name evidence="1" type="ORF">A361_28870</name>
</gene>
<evidence type="ECO:0000313" key="1">
    <source>
        <dbReference type="EMBL" id="AND43176.1"/>
    </source>
</evidence>
<geneLocation type="plasmid" evidence="2">
    <name>pbo1</name>
</geneLocation>
<dbReference type="RefSeq" id="WP_019379897.1">
    <property type="nucleotide sequence ID" value="NZ_CP015507.1"/>
</dbReference>
<accession>A0A160MI91</accession>
<dbReference type="KEGG" id="bon:A361_28870"/>